<feature type="region of interest" description="Disordered" evidence="1">
    <location>
        <begin position="60"/>
        <end position="89"/>
    </location>
</feature>
<dbReference type="AlphaFoldDB" id="A0A2Z6QQ12"/>
<protein>
    <submittedName>
        <fullName evidence="2">Uncharacterized protein</fullName>
    </submittedName>
</protein>
<reference evidence="2 3" key="1">
    <citation type="submission" date="2017-11" db="EMBL/GenBank/DDBJ databases">
        <title>The genome of Rhizophagus clarus HR1 reveals common genetic basis of auxotrophy among arbuscular mycorrhizal fungi.</title>
        <authorList>
            <person name="Kobayashi Y."/>
        </authorList>
    </citation>
    <scope>NUCLEOTIDE SEQUENCE [LARGE SCALE GENOMIC DNA]</scope>
    <source>
        <strain evidence="2 3">HR1</strain>
    </source>
</reference>
<gene>
    <name evidence="2" type="ORF">RclHR1_19770003</name>
</gene>
<proteinExistence type="predicted"/>
<evidence type="ECO:0000313" key="2">
    <source>
        <dbReference type="EMBL" id="GBB92170.1"/>
    </source>
</evidence>
<evidence type="ECO:0000313" key="3">
    <source>
        <dbReference type="Proteomes" id="UP000247702"/>
    </source>
</evidence>
<name>A0A2Z6QQ12_9GLOM</name>
<feature type="compositionally biased region" description="Acidic residues" evidence="1">
    <location>
        <begin position="77"/>
        <end position="89"/>
    </location>
</feature>
<comment type="caution">
    <text evidence="2">The sequence shown here is derived from an EMBL/GenBank/DDBJ whole genome shotgun (WGS) entry which is preliminary data.</text>
</comment>
<evidence type="ECO:0000256" key="1">
    <source>
        <dbReference type="SAM" id="MobiDB-lite"/>
    </source>
</evidence>
<dbReference type="EMBL" id="BEXD01001087">
    <property type="protein sequence ID" value="GBB92170.1"/>
    <property type="molecule type" value="Genomic_DNA"/>
</dbReference>
<sequence>METHWKVPNSIRNEGLAKIYRFNLSDAAEQLYQTEMTSEMMKNVAKTVFNEFEKVASLEESENAELSNQTERLYTNDNEEDDESSENEDYEYNVNEIVTRVCNCNIFSQIIQLTVFKFHYVVYYRLPFNSAVHGGSTKK</sequence>
<keyword evidence="3" id="KW-1185">Reference proteome</keyword>
<organism evidence="2 3">
    <name type="scientific">Rhizophagus clarus</name>
    <dbReference type="NCBI Taxonomy" id="94130"/>
    <lineage>
        <taxon>Eukaryota</taxon>
        <taxon>Fungi</taxon>
        <taxon>Fungi incertae sedis</taxon>
        <taxon>Mucoromycota</taxon>
        <taxon>Glomeromycotina</taxon>
        <taxon>Glomeromycetes</taxon>
        <taxon>Glomerales</taxon>
        <taxon>Glomeraceae</taxon>
        <taxon>Rhizophagus</taxon>
    </lineage>
</organism>
<dbReference type="Proteomes" id="UP000247702">
    <property type="component" value="Unassembled WGS sequence"/>
</dbReference>
<accession>A0A2Z6QQ12</accession>